<keyword evidence="2" id="KW-0812">Transmembrane</keyword>
<dbReference type="Pfam" id="PF00106">
    <property type="entry name" value="adh_short"/>
    <property type="match status" value="2"/>
</dbReference>
<dbReference type="EMBL" id="JACKWZ010000097">
    <property type="protein sequence ID" value="KAF9416096.1"/>
    <property type="molecule type" value="Genomic_DNA"/>
</dbReference>
<dbReference type="InterPro" id="IPR002347">
    <property type="entry name" value="SDR_fam"/>
</dbReference>
<dbReference type="CDD" id="cd05327">
    <property type="entry name" value="retinol-DH_like_SDR_c_like"/>
    <property type="match status" value="2"/>
</dbReference>
<dbReference type="SUPFAM" id="SSF51735">
    <property type="entry name" value="NAD(P)-binding Rossmann-fold domains"/>
    <property type="match status" value="2"/>
</dbReference>
<organism evidence="3 4">
    <name type="scientific">Spodoptera exigua</name>
    <name type="common">Beet armyworm</name>
    <name type="synonym">Noctua fulgens</name>
    <dbReference type="NCBI Taxonomy" id="7107"/>
    <lineage>
        <taxon>Eukaryota</taxon>
        <taxon>Metazoa</taxon>
        <taxon>Ecdysozoa</taxon>
        <taxon>Arthropoda</taxon>
        <taxon>Hexapoda</taxon>
        <taxon>Insecta</taxon>
        <taxon>Pterygota</taxon>
        <taxon>Neoptera</taxon>
        <taxon>Endopterygota</taxon>
        <taxon>Lepidoptera</taxon>
        <taxon>Glossata</taxon>
        <taxon>Ditrysia</taxon>
        <taxon>Noctuoidea</taxon>
        <taxon>Noctuidae</taxon>
        <taxon>Amphipyrinae</taxon>
        <taxon>Spodoptera</taxon>
    </lineage>
</organism>
<proteinExistence type="predicted"/>
<dbReference type="Gene3D" id="3.40.50.720">
    <property type="entry name" value="NAD(P)-binding Rossmann-like Domain"/>
    <property type="match status" value="2"/>
</dbReference>
<sequence>MILAGIYYLLLIGVNLYIALFLLLLLALLIFKVVLEPVKGVCKSNARLDGKVALVTGANQGIGLETARELAARGARVIIACRGAEMSAEAIQDIVATTGNEQVEYMHLDLSRFSSVRKFAADFNNKYDRLHILVNNAGCSGMKPKYTEDGIDLVMQVNYFGPFLLTKLLTEKLIASKPSRIVIVSSILHYFGKINVDSLDKIIGHSIKSMFLNYSNSKLCGVLWAKALAKKLPEEISVNSLHPGLVRTNIFNKLPSWFRKVFTFLCDLLNFKTPKEGAQTVVHLCVAEEVQKVRGKYFVECCEAKYRQEADNEDFVERVWNKSVELLFESAKGVYMSKVRLDGKVALVTGGNQGIGLETARELAARGARVIIACRGAEKSAEAILDIVATTGNEQVEYMHLDLSRFSSVRKFAADFNNKYNRLDILVNNAGCSGVKPKYTEDGINLVMQVNYFGPFLLTRLLTKKLIASKPSRIVIVSSMLHYFGKINVDTLDKLFGRAYAALFYDYNNSKLCGVLWAKALAKKLPEEVSVNSLHPGLVRTSLFRRLPVLYQIPFYTICNLLKCKTPKEGAQTVVHLCVAEEVQNVRGKYFMECREAKHTQLADDEEFVERVWHKSVEVTS</sequence>
<dbReference type="InterPro" id="IPR036291">
    <property type="entry name" value="NAD(P)-bd_dom_sf"/>
</dbReference>
<keyword evidence="2" id="KW-1133">Transmembrane helix</keyword>
<dbReference type="Proteomes" id="UP000648187">
    <property type="component" value="Unassembled WGS sequence"/>
</dbReference>
<dbReference type="PANTHER" id="PTHR43157">
    <property type="entry name" value="PHOSPHATIDYLINOSITOL-GLYCAN BIOSYNTHESIS CLASS F PROTEIN-RELATED"/>
    <property type="match status" value="1"/>
</dbReference>
<gene>
    <name evidence="3" type="ORF">HW555_006508</name>
</gene>
<evidence type="ECO:0000256" key="1">
    <source>
        <dbReference type="ARBA" id="ARBA00023002"/>
    </source>
</evidence>
<keyword evidence="2" id="KW-0472">Membrane</keyword>
<evidence type="ECO:0000313" key="4">
    <source>
        <dbReference type="Proteomes" id="UP000648187"/>
    </source>
</evidence>
<dbReference type="FunFam" id="3.40.50.720:FF:000084">
    <property type="entry name" value="Short-chain dehydrogenase reductase"/>
    <property type="match status" value="2"/>
</dbReference>
<evidence type="ECO:0000256" key="2">
    <source>
        <dbReference type="SAM" id="Phobius"/>
    </source>
</evidence>
<comment type="caution">
    <text evidence="3">The sequence shown here is derived from an EMBL/GenBank/DDBJ whole genome shotgun (WGS) entry which is preliminary data.</text>
</comment>
<keyword evidence="4" id="KW-1185">Reference proteome</keyword>
<evidence type="ECO:0000313" key="3">
    <source>
        <dbReference type="EMBL" id="KAF9416096.1"/>
    </source>
</evidence>
<protein>
    <recommendedName>
        <fullName evidence="5">Retinol dehydrogenase 11</fullName>
    </recommendedName>
</protein>
<keyword evidence="1" id="KW-0560">Oxidoreductase</keyword>
<dbReference type="PRINTS" id="PR00081">
    <property type="entry name" value="GDHRDH"/>
</dbReference>
<dbReference type="AlphaFoldDB" id="A0A835GIL8"/>
<name>A0A835GIL8_SPOEX</name>
<dbReference type="PANTHER" id="PTHR43157:SF31">
    <property type="entry name" value="PHOSPHATIDYLINOSITOL-GLYCAN BIOSYNTHESIS CLASS F PROTEIN"/>
    <property type="match status" value="1"/>
</dbReference>
<reference evidence="3" key="1">
    <citation type="submission" date="2020-08" db="EMBL/GenBank/DDBJ databases">
        <title>Spodoptera exigua strain:BAW_Kor-Di-RS1 Genome sequencing and assembly.</title>
        <authorList>
            <person name="Kim J."/>
            <person name="Nam H.Y."/>
            <person name="Kwon M."/>
            <person name="Choi J.H."/>
            <person name="Cho S.R."/>
            <person name="Kim G.-H."/>
        </authorList>
    </citation>
    <scope>NUCLEOTIDE SEQUENCE</scope>
    <source>
        <strain evidence="3">BAW_Kor-Di-RS1</strain>
        <tissue evidence="3">Whole-body</tissue>
    </source>
</reference>
<feature type="transmembrane region" description="Helical" evidence="2">
    <location>
        <begin position="6"/>
        <end position="31"/>
    </location>
</feature>
<evidence type="ECO:0008006" key="5">
    <source>
        <dbReference type="Google" id="ProtNLM"/>
    </source>
</evidence>
<accession>A0A835GIL8</accession>
<dbReference type="GO" id="GO:0016491">
    <property type="term" value="F:oxidoreductase activity"/>
    <property type="evidence" value="ECO:0007669"/>
    <property type="project" value="UniProtKB-KW"/>
</dbReference>